<reference evidence="3" key="1">
    <citation type="submission" date="2021-03" db="EMBL/GenBank/DDBJ databases">
        <title>Leucobacter chromiisoli sp. nov., isolated from chromium-containing soil of chemical plant.</title>
        <authorList>
            <person name="Xu Z."/>
        </authorList>
    </citation>
    <scope>NUCLEOTIDE SEQUENCE</scope>
    <source>
        <strain evidence="3">K 70/01</strain>
    </source>
</reference>
<accession>A0A939QD43</accession>
<dbReference type="Pfam" id="PF07690">
    <property type="entry name" value="MFS_1"/>
    <property type="match status" value="1"/>
</dbReference>
<comment type="caution">
    <text evidence="3">The sequence shown here is derived from an EMBL/GenBank/DDBJ whole genome shotgun (WGS) entry which is preliminary data.</text>
</comment>
<evidence type="ECO:0000256" key="2">
    <source>
        <dbReference type="SAM" id="Phobius"/>
    </source>
</evidence>
<feature type="transmembrane region" description="Helical" evidence="2">
    <location>
        <begin position="263"/>
        <end position="282"/>
    </location>
</feature>
<feature type="transmembrane region" description="Helical" evidence="2">
    <location>
        <begin position="44"/>
        <end position="64"/>
    </location>
</feature>
<proteinExistence type="predicted"/>
<evidence type="ECO:0000313" key="4">
    <source>
        <dbReference type="Proteomes" id="UP000668403"/>
    </source>
</evidence>
<dbReference type="Gene3D" id="1.20.1250.20">
    <property type="entry name" value="MFS general substrate transporter like domains"/>
    <property type="match status" value="2"/>
</dbReference>
<feature type="transmembrane region" description="Helical" evidence="2">
    <location>
        <begin position="329"/>
        <end position="348"/>
    </location>
</feature>
<feature type="transmembrane region" description="Helical" evidence="2">
    <location>
        <begin position="76"/>
        <end position="93"/>
    </location>
</feature>
<dbReference type="SUPFAM" id="SSF103473">
    <property type="entry name" value="MFS general substrate transporter"/>
    <property type="match status" value="1"/>
</dbReference>
<feature type="region of interest" description="Disordered" evidence="1">
    <location>
        <begin position="375"/>
        <end position="398"/>
    </location>
</feature>
<feature type="transmembrane region" description="Helical" evidence="2">
    <location>
        <begin position="288"/>
        <end position="308"/>
    </location>
</feature>
<dbReference type="InterPro" id="IPR036259">
    <property type="entry name" value="MFS_trans_sf"/>
</dbReference>
<dbReference type="AlphaFoldDB" id="A0A939QD43"/>
<feature type="transmembrane region" description="Helical" evidence="2">
    <location>
        <begin position="7"/>
        <end position="32"/>
    </location>
</feature>
<feature type="transmembrane region" description="Helical" evidence="2">
    <location>
        <begin position="231"/>
        <end position="251"/>
    </location>
</feature>
<feature type="transmembrane region" description="Helical" evidence="2">
    <location>
        <begin position="135"/>
        <end position="155"/>
    </location>
</feature>
<protein>
    <submittedName>
        <fullName evidence="3">MFS transporter</fullName>
    </submittedName>
</protein>
<feature type="transmembrane region" description="Helical" evidence="2">
    <location>
        <begin position="354"/>
        <end position="373"/>
    </location>
</feature>
<evidence type="ECO:0000313" key="3">
    <source>
        <dbReference type="EMBL" id="MBO2989960.1"/>
    </source>
</evidence>
<name>A0A939QD43_9MICO</name>
<gene>
    <name evidence="3" type="ORF">J4H85_08155</name>
</gene>
<keyword evidence="4" id="KW-1185">Reference proteome</keyword>
<dbReference type="Proteomes" id="UP000668403">
    <property type="component" value="Unassembled WGS sequence"/>
</dbReference>
<dbReference type="GO" id="GO:0022857">
    <property type="term" value="F:transmembrane transporter activity"/>
    <property type="evidence" value="ECO:0007669"/>
    <property type="project" value="InterPro"/>
</dbReference>
<evidence type="ECO:0000256" key="1">
    <source>
        <dbReference type="SAM" id="MobiDB-lite"/>
    </source>
</evidence>
<feature type="transmembrane region" description="Helical" evidence="2">
    <location>
        <begin position="202"/>
        <end position="225"/>
    </location>
</feature>
<keyword evidence="2" id="KW-0812">Transmembrane</keyword>
<organism evidence="3 4">
    <name type="scientific">Leucobacter tardus</name>
    <dbReference type="NCBI Taxonomy" id="501483"/>
    <lineage>
        <taxon>Bacteria</taxon>
        <taxon>Bacillati</taxon>
        <taxon>Actinomycetota</taxon>
        <taxon>Actinomycetes</taxon>
        <taxon>Micrococcales</taxon>
        <taxon>Microbacteriaceae</taxon>
        <taxon>Leucobacter</taxon>
    </lineage>
</organism>
<feature type="transmembrane region" description="Helical" evidence="2">
    <location>
        <begin position="161"/>
        <end position="181"/>
    </location>
</feature>
<dbReference type="InterPro" id="IPR052714">
    <property type="entry name" value="MFS_Exporter"/>
</dbReference>
<feature type="transmembrane region" description="Helical" evidence="2">
    <location>
        <begin position="99"/>
        <end position="123"/>
    </location>
</feature>
<dbReference type="PANTHER" id="PTHR23531:SF1">
    <property type="entry name" value="QUINOLENE RESISTANCE PROTEIN NORA"/>
    <property type="match status" value="1"/>
</dbReference>
<keyword evidence="2" id="KW-0472">Membrane</keyword>
<dbReference type="RefSeq" id="WP_208238585.1">
    <property type="nucleotide sequence ID" value="NZ_BAAAQU010000002.1"/>
</dbReference>
<dbReference type="EMBL" id="JAGFBF010000005">
    <property type="protein sequence ID" value="MBO2989960.1"/>
    <property type="molecule type" value="Genomic_DNA"/>
</dbReference>
<keyword evidence="2" id="KW-1133">Transmembrane helix</keyword>
<sequence length="398" mass="40313">MSHGRRFGGALIPLVGATFFALINYAALLPVLPMWAVEQGADTFAVGTVTSGMMAATVAAQFLMPWLMRLLPLRSLLIIGAVLLGAPTPLYLLPGDFTWLMLVTMIRGLGFGLVVVAGGVLVTELATPGRLSSAASLYGFATAAPTVVGLAGGVWSAEHLGFSTVFWIVTATSLAACACALRLPGAARGRFALPPLRSVRSVLVPLALLVLTGSAFGAVTTFLPLSGPEPFAAATALLLASIALVLGRVAAGPVADRIGSGRIQFGSAVSVALGLACIAWSLEDRLPLLLLGSVLLGGGFGACQNDTFVATVDRLRERGAGTASTLWNIGYDGGLGLGAFALGTAIGAVGTPAAYLTLAAAVGVAGVASWSAARFGSPPHSRDPVLSGGAHDVDRIDL</sequence>
<dbReference type="InterPro" id="IPR011701">
    <property type="entry name" value="MFS"/>
</dbReference>
<dbReference type="PANTHER" id="PTHR23531">
    <property type="entry name" value="QUINOLENE RESISTANCE PROTEIN NORA"/>
    <property type="match status" value="1"/>
</dbReference>